<evidence type="ECO:0000256" key="4">
    <source>
        <dbReference type="ARBA" id="ARBA00022614"/>
    </source>
</evidence>
<feature type="domain" description="TIR" evidence="16">
    <location>
        <begin position="736"/>
        <end position="877"/>
    </location>
</feature>
<proteinExistence type="inferred from homology"/>
<keyword evidence="4" id="KW-0433">Leucine-rich repeat</keyword>
<evidence type="ECO:0000256" key="12">
    <source>
        <dbReference type="ARBA" id="ARBA00023180"/>
    </source>
</evidence>
<evidence type="ECO:0000256" key="9">
    <source>
        <dbReference type="ARBA" id="ARBA00022989"/>
    </source>
</evidence>
<dbReference type="Gene3D" id="3.40.50.10140">
    <property type="entry name" value="Toll/interleukin-1 receptor homology (TIR) domain"/>
    <property type="match status" value="1"/>
</dbReference>
<evidence type="ECO:0000256" key="14">
    <source>
        <dbReference type="SAM" id="Phobius"/>
    </source>
</evidence>
<name>A0A3B3ZP99_9GOBI</name>
<dbReference type="PROSITE" id="PS51450">
    <property type="entry name" value="LRR"/>
    <property type="match status" value="3"/>
</dbReference>
<evidence type="ECO:0000256" key="15">
    <source>
        <dbReference type="SAM" id="SignalP"/>
    </source>
</evidence>
<keyword evidence="8" id="KW-0391">Immunity</keyword>
<comment type="subcellular location">
    <subcellularLocation>
        <location evidence="1">Membrane</location>
        <topology evidence="1">Single-pass type I membrane protein</topology>
    </subcellularLocation>
</comment>
<keyword evidence="13" id="KW-0395">Inflammatory response</keyword>
<dbReference type="GO" id="GO:0045087">
    <property type="term" value="P:innate immune response"/>
    <property type="evidence" value="ECO:0007669"/>
    <property type="project" value="UniProtKB-KW"/>
</dbReference>
<dbReference type="SMART" id="SM00255">
    <property type="entry name" value="TIR"/>
    <property type="match status" value="1"/>
</dbReference>
<feature type="signal peptide" evidence="15">
    <location>
        <begin position="1"/>
        <end position="23"/>
    </location>
</feature>
<evidence type="ECO:0000313" key="17">
    <source>
        <dbReference type="Ensembl" id="ENSPMGP00000006492.1"/>
    </source>
</evidence>
<dbReference type="InterPro" id="IPR035897">
    <property type="entry name" value="Toll_tir_struct_dom_sf"/>
</dbReference>
<keyword evidence="3" id="KW-0399">Innate immunity</keyword>
<dbReference type="GO" id="GO:0002224">
    <property type="term" value="P:toll-like receptor signaling pathway"/>
    <property type="evidence" value="ECO:0007669"/>
    <property type="project" value="InterPro"/>
</dbReference>
<comment type="similarity">
    <text evidence="2">Belongs to the Toll-like receptor family.</text>
</comment>
<dbReference type="GO" id="GO:0005886">
    <property type="term" value="C:plasma membrane"/>
    <property type="evidence" value="ECO:0007669"/>
    <property type="project" value="TreeGrafter"/>
</dbReference>
<evidence type="ECO:0000256" key="13">
    <source>
        <dbReference type="ARBA" id="ARBA00023198"/>
    </source>
</evidence>
<dbReference type="Proteomes" id="UP000261520">
    <property type="component" value="Unplaced"/>
</dbReference>
<dbReference type="Ensembl" id="ENSPMGT00000006908.1">
    <property type="protein sequence ID" value="ENSPMGP00000006492.1"/>
    <property type="gene ID" value="ENSPMGG00000004134.1"/>
</dbReference>
<evidence type="ECO:0000256" key="8">
    <source>
        <dbReference type="ARBA" id="ARBA00022859"/>
    </source>
</evidence>
<evidence type="ECO:0000313" key="18">
    <source>
        <dbReference type="Proteomes" id="UP000261520"/>
    </source>
</evidence>
<evidence type="ECO:0000256" key="6">
    <source>
        <dbReference type="ARBA" id="ARBA00022729"/>
    </source>
</evidence>
<reference evidence="17" key="2">
    <citation type="submission" date="2025-09" db="UniProtKB">
        <authorList>
            <consortium name="Ensembl"/>
        </authorList>
    </citation>
    <scope>IDENTIFICATION</scope>
</reference>
<keyword evidence="11" id="KW-0675">Receptor</keyword>
<dbReference type="PIRSF" id="PIRSF037595">
    <property type="entry name" value="Toll-like_receptor"/>
    <property type="match status" value="1"/>
</dbReference>
<dbReference type="FunFam" id="3.40.50.10140:FF:000001">
    <property type="entry name" value="Toll-like receptor 2"/>
    <property type="match status" value="1"/>
</dbReference>
<keyword evidence="7" id="KW-0677">Repeat</keyword>
<evidence type="ECO:0000256" key="2">
    <source>
        <dbReference type="ARBA" id="ARBA00009634"/>
    </source>
</evidence>
<dbReference type="PRINTS" id="PR01537">
    <property type="entry name" value="INTRLKN1R1F"/>
</dbReference>
<keyword evidence="9 14" id="KW-1133">Transmembrane helix</keyword>
<organism evidence="17 18">
    <name type="scientific">Periophthalmus magnuspinnatus</name>
    <dbReference type="NCBI Taxonomy" id="409849"/>
    <lineage>
        <taxon>Eukaryota</taxon>
        <taxon>Metazoa</taxon>
        <taxon>Chordata</taxon>
        <taxon>Craniata</taxon>
        <taxon>Vertebrata</taxon>
        <taxon>Euteleostomi</taxon>
        <taxon>Actinopterygii</taxon>
        <taxon>Neopterygii</taxon>
        <taxon>Teleostei</taxon>
        <taxon>Neoteleostei</taxon>
        <taxon>Acanthomorphata</taxon>
        <taxon>Gobiaria</taxon>
        <taxon>Gobiiformes</taxon>
        <taxon>Gobioidei</taxon>
        <taxon>Gobiidae</taxon>
        <taxon>Oxudercinae</taxon>
        <taxon>Periophthalmus</taxon>
    </lineage>
</organism>
<evidence type="ECO:0000256" key="11">
    <source>
        <dbReference type="ARBA" id="ARBA00023170"/>
    </source>
</evidence>
<dbReference type="SMART" id="SM00365">
    <property type="entry name" value="LRR_SD22"/>
    <property type="match status" value="7"/>
</dbReference>
<dbReference type="SMART" id="SM00369">
    <property type="entry name" value="LRR_TYP"/>
    <property type="match status" value="13"/>
</dbReference>
<dbReference type="InterPro" id="IPR000157">
    <property type="entry name" value="TIR_dom"/>
</dbReference>
<dbReference type="InterPro" id="IPR001611">
    <property type="entry name" value="Leu-rich_rpt"/>
</dbReference>
<evidence type="ECO:0000256" key="7">
    <source>
        <dbReference type="ARBA" id="ARBA00022737"/>
    </source>
</evidence>
<evidence type="ECO:0000256" key="1">
    <source>
        <dbReference type="ARBA" id="ARBA00004479"/>
    </source>
</evidence>
<dbReference type="InterPro" id="IPR003591">
    <property type="entry name" value="Leu-rich_rpt_typical-subtyp"/>
</dbReference>
<evidence type="ECO:0000256" key="5">
    <source>
        <dbReference type="ARBA" id="ARBA00022692"/>
    </source>
</evidence>
<reference evidence="17" key="1">
    <citation type="submission" date="2025-08" db="UniProtKB">
        <authorList>
            <consortium name="Ensembl"/>
        </authorList>
    </citation>
    <scope>IDENTIFICATION</scope>
</reference>
<accession>A0A3B3ZP99</accession>
<keyword evidence="18" id="KW-1185">Reference proteome</keyword>
<dbReference type="SUPFAM" id="SSF52200">
    <property type="entry name" value="Toll/Interleukin receptor TIR domain"/>
    <property type="match status" value="1"/>
</dbReference>
<dbReference type="Pfam" id="PF13855">
    <property type="entry name" value="LRR_8"/>
    <property type="match status" value="3"/>
</dbReference>
<dbReference type="GO" id="GO:0004888">
    <property type="term" value="F:transmembrane signaling receptor activity"/>
    <property type="evidence" value="ECO:0007669"/>
    <property type="project" value="InterPro"/>
</dbReference>
<dbReference type="InterPro" id="IPR032675">
    <property type="entry name" value="LRR_dom_sf"/>
</dbReference>
<evidence type="ECO:0000256" key="10">
    <source>
        <dbReference type="ARBA" id="ARBA00023136"/>
    </source>
</evidence>
<dbReference type="AlphaFoldDB" id="A0A3B3ZP99"/>
<keyword evidence="12" id="KW-0325">Glycoprotein</keyword>
<evidence type="ECO:0000259" key="16">
    <source>
        <dbReference type="PROSITE" id="PS50104"/>
    </source>
</evidence>
<keyword evidence="6 15" id="KW-0732">Signal</keyword>
<evidence type="ECO:0000256" key="3">
    <source>
        <dbReference type="ARBA" id="ARBA00022588"/>
    </source>
</evidence>
<feature type="transmembrane region" description="Helical" evidence="14">
    <location>
        <begin position="708"/>
        <end position="725"/>
    </location>
</feature>
<dbReference type="STRING" id="409849.ENSPMGP00000006492"/>
<dbReference type="PANTHER" id="PTHR24365:SF522">
    <property type="entry name" value="LOW QUALITY PROTEIN: TOLL-LIKE RECEPTOR 13-RELATED"/>
    <property type="match status" value="1"/>
</dbReference>
<dbReference type="Pfam" id="PF01582">
    <property type="entry name" value="TIR"/>
    <property type="match status" value="1"/>
</dbReference>
<feature type="transmembrane region" description="Helical" evidence="14">
    <location>
        <begin position="683"/>
        <end position="701"/>
    </location>
</feature>
<sequence>MRCHSTSLFSLLFLLLQPHFSQFYSLQNCSINFDDHSQIVCGHNKLTSVPSGLPKTATYLSVFKGFTRLDFLHLGSNYISHIEEGAFSDLSAITQIILAFNELTILTDNTFIGLSNLTSLCLHSNKIYSVSKCAFGPLKELQILDLGSNRLVQISNIINIVSHCPAIRFLDLNFNQLTSFESDLFPTPLLNLTELYLRSNPLKRFQVHCDVFPSLNELQLSGLPPDCDWDVSHRSLKSVRSLILEFGNQVNLQMYKSIFQSVDSVENVLLIQILNETLLQSCTDLTELHLKSNSVTELSECSLCMMTQLARLSIESNELSTIPTTIRNMSTLTYLSFDKNHITDLHCFDFLHLTSLSELNLNSNRISKLNSCVFKNLHNLKILKVQNNVISFQSDSFGFALTHLTKLDASGNSLGWFQKGTFKNLQSLVELDLKSDRDSVVEDGAFEGLRNLKCLIYTPSYFYIGDFSSFGQLEKLVMFLIYKPLNTRTNIDFFSDMPSLHELNVIVDKSSCFIWTLNLLKSMRNLRVLSFENYCCNIFEDNLFISIPKLLRLQYINCEDFSHGPELFEPLKDQNVLDLTNNNIQSLDILHGANLTKVEKLILQNNKLAVINEAVFEALPSLKYLDLSGNPFACNCSNAGFISWAIRNKQVQVVNAYQYRCSSPPTEEGHFLLDFNVQLCWEFTGFLCFISTSALVLVTLLSSFTYHFLRWQLVYGFYLLLAFLYDSKKRRQGCPDIYDAFVSYNVHDEDWVYGELLPELEGVQGWRLCLHHRDFQPGKPIIENITDAIYSSRKTLCVISRRYLQSEWCSREIQMASYRLFDEQKDVLILLFLEEISSNQLSPFYRMRKLVKSRTYLSWTQAQSHKGLFWENVRRALECGNEPTDNHNLLTANVY</sequence>
<keyword evidence="10 14" id="KW-0472">Membrane</keyword>
<dbReference type="InterPro" id="IPR017241">
    <property type="entry name" value="Toll-like_receptor"/>
</dbReference>
<dbReference type="GO" id="GO:0006954">
    <property type="term" value="P:inflammatory response"/>
    <property type="evidence" value="ECO:0007669"/>
    <property type="project" value="UniProtKB-KW"/>
</dbReference>
<dbReference type="Gene3D" id="3.80.10.10">
    <property type="entry name" value="Ribonuclease Inhibitor"/>
    <property type="match status" value="4"/>
</dbReference>
<protein>
    <recommendedName>
        <fullName evidence="16">TIR domain-containing protein</fullName>
    </recommendedName>
</protein>
<dbReference type="SUPFAM" id="SSF52058">
    <property type="entry name" value="L domain-like"/>
    <property type="match status" value="2"/>
</dbReference>
<dbReference type="PROSITE" id="PS50104">
    <property type="entry name" value="TIR"/>
    <property type="match status" value="1"/>
</dbReference>
<feature type="chain" id="PRO_5017471561" description="TIR domain-containing protein" evidence="15">
    <location>
        <begin position="24"/>
        <end position="895"/>
    </location>
</feature>
<keyword evidence="5 14" id="KW-0812">Transmembrane</keyword>
<dbReference type="PANTHER" id="PTHR24365">
    <property type="entry name" value="TOLL-LIKE RECEPTOR"/>
    <property type="match status" value="1"/>
</dbReference>